<dbReference type="Pfam" id="PF00069">
    <property type="entry name" value="Pkinase"/>
    <property type="match status" value="1"/>
</dbReference>
<keyword evidence="3" id="KW-1185">Reference proteome</keyword>
<dbReference type="InterPro" id="IPR001245">
    <property type="entry name" value="Ser-Thr/Tyr_kinase_cat_dom"/>
</dbReference>
<evidence type="ECO:0000313" key="3">
    <source>
        <dbReference type="Proteomes" id="UP001206925"/>
    </source>
</evidence>
<dbReference type="SUPFAM" id="SSF56112">
    <property type="entry name" value="Protein kinase-like (PK-like)"/>
    <property type="match status" value="1"/>
</dbReference>
<proteinExistence type="predicted"/>
<gene>
    <name evidence="2" type="ORF">M8C21_014294</name>
</gene>
<evidence type="ECO:0000313" key="2">
    <source>
        <dbReference type="EMBL" id="KAI7753523.1"/>
    </source>
</evidence>
<evidence type="ECO:0000259" key="1">
    <source>
        <dbReference type="PROSITE" id="PS50011"/>
    </source>
</evidence>
<comment type="caution">
    <text evidence="2">The sequence shown here is derived from an EMBL/GenBank/DDBJ whole genome shotgun (WGS) entry which is preliminary data.</text>
</comment>
<dbReference type="Gene3D" id="3.30.200.20">
    <property type="entry name" value="Phosphorylase Kinase, domain 1"/>
    <property type="match status" value="1"/>
</dbReference>
<name>A0AAD5GVR2_AMBAR</name>
<dbReference type="SMART" id="SM00220">
    <property type="entry name" value="S_TKc"/>
    <property type="match status" value="1"/>
</dbReference>
<dbReference type="EMBL" id="JAMZMK010005406">
    <property type="protein sequence ID" value="KAI7753523.1"/>
    <property type="molecule type" value="Genomic_DNA"/>
</dbReference>
<dbReference type="PANTHER" id="PTHR27003">
    <property type="entry name" value="OS07G0166700 PROTEIN"/>
    <property type="match status" value="1"/>
</dbReference>
<dbReference type="InterPro" id="IPR008271">
    <property type="entry name" value="Ser/Thr_kinase_AS"/>
</dbReference>
<sequence length="491" mass="56821">MSGPLVLTVPLSEIRLATENFNEKYVVGHGGYGIVYKAKLKVVDIQSFSSIEGKCRDELPKISKTVAIKRILSREDEQDKQGFFKEIHLLTSRKHPNIVSLLGLSREAREMKQRLQICLDVANGINYIHTKMEKGHWIVHRDIKSENILLDKNLNAKVGDFGLSQLHPMKQQVSTIYTKHIAGTEDRGQFRFHFVIIHASMHKTLFILTHNVAAGSYHGTLDLDSNGMVFKAELEHFGNDSSLATEGKNNGELSKKRITVAIKRISSRKGVQGKQEFFSELEIRANMDNYVGVWASVVSDVAQHNSIFTVSFLFFYCFNIFLWGKREVFGRSIQDPIYCWREEKEREREIERVVPEERERHYATGGPRLIEGLDGARVEKIFDLASITLDKNSVPARKREGRGERVWKEKKDERDLGERRERVTREKRFKRDERTKEHSDMNIWKNHTHHDQQDVLNPTILRKNLHFLPITHIFTDLRTTPSFESQCSIEV</sequence>
<reference evidence="2" key="1">
    <citation type="submission" date="2022-06" db="EMBL/GenBank/DDBJ databases">
        <title>Uncovering the hologenomic basis of an extraordinary plant invasion.</title>
        <authorList>
            <person name="Bieker V.C."/>
            <person name="Martin M.D."/>
            <person name="Gilbert T."/>
            <person name="Hodgins K."/>
            <person name="Battlay P."/>
            <person name="Petersen B."/>
            <person name="Wilson J."/>
        </authorList>
    </citation>
    <scope>NUCLEOTIDE SEQUENCE</scope>
    <source>
        <strain evidence="2">AA19_3_7</strain>
        <tissue evidence="2">Leaf</tissue>
    </source>
</reference>
<dbReference type="InterPro" id="IPR000719">
    <property type="entry name" value="Prot_kinase_dom"/>
</dbReference>
<dbReference type="GO" id="GO:0005886">
    <property type="term" value="C:plasma membrane"/>
    <property type="evidence" value="ECO:0007669"/>
    <property type="project" value="TreeGrafter"/>
</dbReference>
<dbReference type="Pfam" id="PF07714">
    <property type="entry name" value="PK_Tyr_Ser-Thr"/>
    <property type="match status" value="1"/>
</dbReference>
<dbReference type="Proteomes" id="UP001206925">
    <property type="component" value="Unassembled WGS sequence"/>
</dbReference>
<dbReference type="PANTHER" id="PTHR27003:SF471">
    <property type="entry name" value="VASCULAR ENDOTHELIAL GROWTH FACTOR RECEPTOR 2 (VEGFR2)-RELATED"/>
    <property type="match status" value="1"/>
</dbReference>
<dbReference type="PROSITE" id="PS00108">
    <property type="entry name" value="PROTEIN_KINASE_ST"/>
    <property type="match status" value="1"/>
</dbReference>
<dbReference type="GO" id="GO:0005524">
    <property type="term" value="F:ATP binding"/>
    <property type="evidence" value="ECO:0007669"/>
    <property type="project" value="InterPro"/>
</dbReference>
<dbReference type="GO" id="GO:0004714">
    <property type="term" value="F:transmembrane receptor protein tyrosine kinase activity"/>
    <property type="evidence" value="ECO:0007669"/>
    <property type="project" value="InterPro"/>
</dbReference>
<dbReference type="InterPro" id="IPR045272">
    <property type="entry name" value="ANXUR1/2-like"/>
</dbReference>
<organism evidence="2 3">
    <name type="scientific">Ambrosia artemisiifolia</name>
    <name type="common">Common ragweed</name>
    <dbReference type="NCBI Taxonomy" id="4212"/>
    <lineage>
        <taxon>Eukaryota</taxon>
        <taxon>Viridiplantae</taxon>
        <taxon>Streptophyta</taxon>
        <taxon>Embryophyta</taxon>
        <taxon>Tracheophyta</taxon>
        <taxon>Spermatophyta</taxon>
        <taxon>Magnoliopsida</taxon>
        <taxon>eudicotyledons</taxon>
        <taxon>Gunneridae</taxon>
        <taxon>Pentapetalae</taxon>
        <taxon>asterids</taxon>
        <taxon>campanulids</taxon>
        <taxon>Asterales</taxon>
        <taxon>Asteraceae</taxon>
        <taxon>Asteroideae</taxon>
        <taxon>Heliantheae alliance</taxon>
        <taxon>Heliantheae</taxon>
        <taxon>Ambrosia</taxon>
    </lineage>
</organism>
<dbReference type="PROSITE" id="PS50011">
    <property type="entry name" value="PROTEIN_KINASE_DOM"/>
    <property type="match status" value="1"/>
</dbReference>
<dbReference type="Gene3D" id="1.10.510.10">
    <property type="entry name" value="Transferase(Phosphotransferase) domain 1"/>
    <property type="match status" value="1"/>
</dbReference>
<accession>A0AAD5GVR2</accession>
<dbReference type="AlphaFoldDB" id="A0AAD5GVR2"/>
<dbReference type="GO" id="GO:0009506">
    <property type="term" value="C:plasmodesma"/>
    <property type="evidence" value="ECO:0007669"/>
    <property type="project" value="TreeGrafter"/>
</dbReference>
<dbReference type="InterPro" id="IPR011009">
    <property type="entry name" value="Kinase-like_dom_sf"/>
</dbReference>
<protein>
    <recommendedName>
        <fullName evidence="1">Protein kinase domain-containing protein</fullName>
    </recommendedName>
</protein>
<feature type="domain" description="Protein kinase" evidence="1">
    <location>
        <begin position="21"/>
        <end position="278"/>
    </location>
</feature>